<reference evidence="1" key="1">
    <citation type="submission" date="2017-05" db="EMBL/GenBank/DDBJ databases">
        <authorList>
            <person name="Imhoff J.F."/>
            <person name="Rahn T."/>
            <person name="Kuenzel S."/>
            <person name="Neulinger S.C."/>
        </authorList>
    </citation>
    <scope>NUCLEOTIDE SEQUENCE</scope>
    <source>
        <strain evidence="1">LMG 28126</strain>
    </source>
</reference>
<accession>A0A934TGC6</accession>
<comment type="caution">
    <text evidence="1">The sequence shown here is derived from an EMBL/GenBank/DDBJ whole genome shotgun (WGS) entry which is preliminary data.</text>
</comment>
<dbReference type="EMBL" id="NHSD01000014">
    <property type="protein sequence ID" value="MBK5925792.1"/>
    <property type="molecule type" value="Genomic_DNA"/>
</dbReference>
<organism evidence="1 2">
    <name type="scientific">Rhodobaculum claviforme</name>
    <dbReference type="NCBI Taxonomy" id="1549854"/>
    <lineage>
        <taxon>Bacteria</taxon>
        <taxon>Pseudomonadati</taxon>
        <taxon>Pseudomonadota</taxon>
        <taxon>Alphaproteobacteria</taxon>
        <taxon>Rhodobacterales</taxon>
        <taxon>Paracoccaceae</taxon>
        <taxon>Rhodobaculum</taxon>
    </lineage>
</organism>
<sequence>MAEPPVEFERGMPLTAARLNRLQRLILEALRDHDHSGGAQAGPLGPGGLAAGAVTGPKLADGAVEGRALAGEAVDDRVLAAGAVTARALAGGAVGTDALAGGAVSEEKLSDGVLRLIRARSDQVSSASQVIWRDPLEVLRPVIDQPAVGILETFVRPELVYWEPSVVALDVEGRPVKLIPELGGARLDVVELVHDDPRTGALYRELDTRVVRAAEEIGALGAVRINPRTAGIATGAGLHPAAGRDMAEPVAGVGAMAPNMAMMAMTAAPPAAADPGAPVALTDAGTQVAHRMTAVVSLDDSGRGTSFSTEAASFTPAFGGKESFLEPGESVSYTSLQTTAQKARAAGGLSRTLYNLGLDEEYLEAAGETETLRAALMQALEGNVAFFGADNPLWTPGGWLPEILERPHMFGTGYALSGGRNVLDVTRQRDQPTGARWVRVRFVTPYRNAAYAVTVTPAQREDFALICPMIRAKRRDSVDIVFRALPAAGGPVTTLDKVSFDLAVFGELEKA</sequence>
<gene>
    <name evidence="1" type="ORF">CCR87_00200</name>
</gene>
<evidence type="ECO:0000313" key="2">
    <source>
        <dbReference type="Proteomes" id="UP000706333"/>
    </source>
</evidence>
<dbReference type="RefSeq" id="WP_201155331.1">
    <property type="nucleotide sequence ID" value="NZ_NHSD01000014.1"/>
</dbReference>
<protein>
    <submittedName>
        <fullName evidence="1">Uncharacterized protein</fullName>
    </submittedName>
</protein>
<name>A0A934TGC6_9RHOB</name>
<reference evidence="1" key="2">
    <citation type="journal article" date="2020" name="Microorganisms">
        <title>Osmotic Adaptation and Compatible Solute Biosynthesis of Phototrophic Bacteria as Revealed from Genome Analyses.</title>
        <authorList>
            <person name="Imhoff J.F."/>
            <person name="Rahn T."/>
            <person name="Kunzel S."/>
            <person name="Keller A."/>
            <person name="Neulinger S.C."/>
        </authorList>
    </citation>
    <scope>NUCLEOTIDE SEQUENCE</scope>
    <source>
        <strain evidence="1">LMG 28126</strain>
    </source>
</reference>
<evidence type="ECO:0000313" key="1">
    <source>
        <dbReference type="EMBL" id="MBK5925792.1"/>
    </source>
</evidence>
<keyword evidence="2" id="KW-1185">Reference proteome</keyword>
<dbReference type="Proteomes" id="UP000706333">
    <property type="component" value="Unassembled WGS sequence"/>
</dbReference>
<dbReference type="AlphaFoldDB" id="A0A934TGC6"/>
<proteinExistence type="predicted"/>